<keyword evidence="3 5" id="KW-0560">Oxidoreductase</keyword>
<dbReference type="GO" id="GO:0000302">
    <property type="term" value="P:response to reactive oxygen species"/>
    <property type="evidence" value="ECO:0007669"/>
    <property type="project" value="TreeGrafter"/>
</dbReference>
<dbReference type="AlphaFoldDB" id="A0A8H4TWQ7"/>
<dbReference type="PRINTS" id="PR00458">
    <property type="entry name" value="PEROXIDASE"/>
</dbReference>
<dbReference type="PANTHER" id="PTHR31356:SF53">
    <property type="entry name" value="HEME PEROXIDASE"/>
    <property type="match status" value="1"/>
</dbReference>
<dbReference type="InterPro" id="IPR044831">
    <property type="entry name" value="Ccp1-like"/>
</dbReference>
<keyword evidence="1 5" id="KW-0575">Peroxidase</keyword>
<accession>A0A8H4TWQ7</accession>
<comment type="similarity">
    <text evidence="4">Belongs to the peroxidase family.</text>
</comment>
<dbReference type="PANTHER" id="PTHR31356">
    <property type="entry name" value="THYLAKOID LUMENAL 29 KDA PROTEIN, CHLOROPLASTIC-RELATED"/>
    <property type="match status" value="1"/>
</dbReference>
<dbReference type="Proteomes" id="UP000622797">
    <property type="component" value="Unassembled WGS sequence"/>
</dbReference>
<dbReference type="Pfam" id="PF00141">
    <property type="entry name" value="peroxidase"/>
    <property type="match status" value="1"/>
</dbReference>
<gene>
    <name evidence="7" type="ORF">FSARC_6706</name>
</gene>
<evidence type="ECO:0000256" key="4">
    <source>
        <dbReference type="RuleBase" id="RU004241"/>
    </source>
</evidence>
<dbReference type="GO" id="GO:0046872">
    <property type="term" value="F:metal ion binding"/>
    <property type="evidence" value="ECO:0007669"/>
    <property type="project" value="UniProtKB-UniRule"/>
</dbReference>
<dbReference type="GO" id="GO:0004601">
    <property type="term" value="F:peroxidase activity"/>
    <property type="evidence" value="ECO:0007669"/>
    <property type="project" value="UniProtKB-KW"/>
</dbReference>
<dbReference type="SUPFAM" id="SSF48113">
    <property type="entry name" value="Heme-dependent peroxidases"/>
    <property type="match status" value="1"/>
</dbReference>
<evidence type="ECO:0000259" key="6">
    <source>
        <dbReference type="PROSITE" id="PS50873"/>
    </source>
</evidence>
<dbReference type="Gene3D" id="1.10.420.10">
    <property type="entry name" value="Peroxidase, domain 2"/>
    <property type="match status" value="1"/>
</dbReference>
<keyword evidence="2" id="KW-0349">Heme</keyword>
<dbReference type="EC" id="1.11.1.-" evidence="5"/>
<feature type="domain" description="Plant heme peroxidase family profile" evidence="6">
    <location>
        <begin position="117"/>
        <end position="323"/>
    </location>
</feature>
<name>A0A8H4TWQ7_9HYPO</name>
<keyword evidence="2" id="KW-0408">Iron</keyword>
<evidence type="ECO:0000313" key="7">
    <source>
        <dbReference type="EMBL" id="KAF4965526.1"/>
    </source>
</evidence>
<evidence type="ECO:0000256" key="2">
    <source>
        <dbReference type="ARBA" id="ARBA00022617"/>
    </source>
</evidence>
<reference evidence="7" key="1">
    <citation type="journal article" date="2020" name="BMC Genomics">
        <title>Correction to: Identification and distribution of gene clusters required for synthesis of sphingolipid metabolism inhibitors in diverse species of the filamentous fungus Fusarium.</title>
        <authorList>
            <person name="Kim H.S."/>
            <person name="Lohmar J.M."/>
            <person name="Busman M."/>
            <person name="Brown D.W."/>
            <person name="Naumann T.A."/>
            <person name="Divon H.H."/>
            <person name="Lysoe E."/>
            <person name="Uhlig S."/>
            <person name="Proctor R.H."/>
        </authorList>
    </citation>
    <scope>NUCLEOTIDE SEQUENCE</scope>
    <source>
        <strain evidence="7">NRRL 20472</strain>
    </source>
</reference>
<evidence type="ECO:0000256" key="1">
    <source>
        <dbReference type="ARBA" id="ARBA00022559"/>
    </source>
</evidence>
<dbReference type="InterPro" id="IPR010255">
    <property type="entry name" value="Haem_peroxidase_sf"/>
</dbReference>
<reference evidence="7" key="2">
    <citation type="submission" date="2020-05" db="EMBL/GenBank/DDBJ databases">
        <authorList>
            <person name="Kim H.-S."/>
            <person name="Proctor R.H."/>
            <person name="Brown D.W."/>
        </authorList>
    </citation>
    <scope>NUCLEOTIDE SEQUENCE</scope>
    <source>
        <strain evidence="7">NRRL 20472</strain>
    </source>
</reference>
<proteinExistence type="inferred from homology"/>
<dbReference type="GO" id="GO:0020037">
    <property type="term" value="F:heme binding"/>
    <property type="evidence" value="ECO:0007669"/>
    <property type="project" value="UniProtKB-UniRule"/>
</dbReference>
<organism evidence="7 8">
    <name type="scientific">Fusarium sarcochroum</name>
    <dbReference type="NCBI Taxonomy" id="1208366"/>
    <lineage>
        <taxon>Eukaryota</taxon>
        <taxon>Fungi</taxon>
        <taxon>Dikarya</taxon>
        <taxon>Ascomycota</taxon>
        <taxon>Pezizomycotina</taxon>
        <taxon>Sordariomycetes</taxon>
        <taxon>Hypocreomycetidae</taxon>
        <taxon>Hypocreales</taxon>
        <taxon>Nectriaceae</taxon>
        <taxon>Fusarium</taxon>
        <taxon>Fusarium lateritium species complex</taxon>
    </lineage>
</organism>
<dbReference type="Gene3D" id="1.10.520.10">
    <property type="match status" value="1"/>
</dbReference>
<comment type="caution">
    <text evidence="7">The sequence shown here is derived from an EMBL/GenBank/DDBJ whole genome shotgun (WGS) entry which is preliminary data.</text>
</comment>
<evidence type="ECO:0000256" key="3">
    <source>
        <dbReference type="ARBA" id="ARBA00023002"/>
    </source>
</evidence>
<dbReference type="InterPro" id="IPR002016">
    <property type="entry name" value="Haem_peroxidase"/>
</dbReference>
<protein>
    <recommendedName>
        <fullName evidence="5">Peroxidase</fullName>
        <ecNumber evidence="5">1.11.1.-</ecNumber>
    </recommendedName>
</protein>
<sequence>MRKSIALITLASTASGKIIWPSKWDELEDLYTSMSGYQKQGFADSVNPCTFGSNVQGRQNSAEWIRTAFHDMATHDAKAGTGGLDASIFYELSRPENVGTAFENTFGFFSGYYSPRMSASDLIALGVATASGACGGPKIKLRGGRVDAIKAGPAGVPEPSTNLADTTATFAKAGFSKQDMIAMVACGHTLGGVHSVNFPDITEIPKDPNNDTVLGFQKDNSQIHNGVITEFLNGKTKNPLVVAANNTLNSDKRIFSSDRKFMTKLANKQVFQSTCGDIFTRMIDAVPKSSKLTEVIEPFDVKPYVSELSMNKKGDLSFKGRVRFRTTKGTGRNPDDLSVKLVYADASGKTKTTITAKRANFQGGLTIGLHGEEFVSFEFDATIKAKTGISKFWIQETSKAGGKTITHDNQGSGGYPVDDTVLYQLQQSCFKTDSIVGGMIPVVATAMVREQRSSDPLTLKIVHKVPRKNVVVPQLKVESIPFKATGKKMNGWVTYKAEAKVKDFTTFDITLGGKRPASVDFQRTGAMPETCAS</sequence>
<dbReference type="OrthoDB" id="5985073at2759"/>
<dbReference type="GO" id="GO:0042744">
    <property type="term" value="P:hydrogen peroxide catabolic process"/>
    <property type="evidence" value="ECO:0007669"/>
    <property type="project" value="TreeGrafter"/>
</dbReference>
<dbReference type="GO" id="GO:0034599">
    <property type="term" value="P:cellular response to oxidative stress"/>
    <property type="evidence" value="ECO:0007669"/>
    <property type="project" value="InterPro"/>
</dbReference>
<evidence type="ECO:0000256" key="5">
    <source>
        <dbReference type="RuleBase" id="RU363051"/>
    </source>
</evidence>
<keyword evidence="2" id="KW-0479">Metal-binding</keyword>
<dbReference type="EMBL" id="JABEXW010000345">
    <property type="protein sequence ID" value="KAF4965526.1"/>
    <property type="molecule type" value="Genomic_DNA"/>
</dbReference>
<dbReference type="PROSITE" id="PS50873">
    <property type="entry name" value="PEROXIDASE_4"/>
    <property type="match status" value="1"/>
</dbReference>
<evidence type="ECO:0000313" key="8">
    <source>
        <dbReference type="Proteomes" id="UP000622797"/>
    </source>
</evidence>
<keyword evidence="8" id="KW-1185">Reference proteome</keyword>